<accession>A0A2N9EN35</accession>
<dbReference type="SMART" id="SM01204">
    <property type="entry name" value="FIST_C"/>
    <property type="match status" value="1"/>
</dbReference>
<dbReference type="Gene3D" id="1.20.1280.50">
    <property type="match status" value="1"/>
</dbReference>
<dbReference type="GO" id="GO:0000209">
    <property type="term" value="P:protein polyubiquitination"/>
    <property type="evidence" value="ECO:0007669"/>
    <property type="project" value="TreeGrafter"/>
</dbReference>
<feature type="domain" description="FIST C-domain" evidence="2">
    <location>
        <begin position="336"/>
        <end position="496"/>
    </location>
</feature>
<organism evidence="3">
    <name type="scientific">Fagus sylvatica</name>
    <name type="common">Beechnut</name>
    <dbReference type="NCBI Taxonomy" id="28930"/>
    <lineage>
        <taxon>Eukaryota</taxon>
        <taxon>Viridiplantae</taxon>
        <taxon>Streptophyta</taxon>
        <taxon>Embryophyta</taxon>
        <taxon>Tracheophyta</taxon>
        <taxon>Spermatophyta</taxon>
        <taxon>Magnoliopsida</taxon>
        <taxon>eudicotyledons</taxon>
        <taxon>Gunneridae</taxon>
        <taxon>Pentapetalae</taxon>
        <taxon>rosids</taxon>
        <taxon>fabids</taxon>
        <taxon>Fagales</taxon>
        <taxon>Fagaceae</taxon>
        <taxon>Fagus</taxon>
    </lineage>
</organism>
<protein>
    <recommendedName>
        <fullName evidence="4">F-box domain-containing protein</fullName>
    </recommendedName>
</protein>
<name>A0A2N9EN35_FAGSY</name>
<dbReference type="Pfam" id="PF00646">
    <property type="entry name" value="F-box"/>
    <property type="match status" value="1"/>
</dbReference>
<evidence type="ECO:0000259" key="2">
    <source>
        <dbReference type="SMART" id="SM01204"/>
    </source>
</evidence>
<dbReference type="GO" id="GO:0032436">
    <property type="term" value="P:positive regulation of proteasomal ubiquitin-dependent protein catabolic process"/>
    <property type="evidence" value="ECO:0007669"/>
    <property type="project" value="TreeGrafter"/>
</dbReference>
<dbReference type="PANTHER" id="PTHR14939">
    <property type="entry name" value="F-BOX ONLY PROTEIN 22"/>
    <property type="match status" value="1"/>
</dbReference>
<dbReference type="InterPro" id="IPR019494">
    <property type="entry name" value="FIST_C"/>
</dbReference>
<proteinExistence type="predicted"/>
<feature type="domain" description="F-box" evidence="1">
    <location>
        <begin position="32"/>
        <end position="72"/>
    </location>
</feature>
<dbReference type="PANTHER" id="PTHR14939:SF5">
    <property type="entry name" value="F-BOX ONLY PROTEIN 22"/>
    <property type="match status" value="1"/>
</dbReference>
<dbReference type="InterPro" id="IPR036047">
    <property type="entry name" value="F-box-like_dom_sf"/>
</dbReference>
<dbReference type="AlphaFoldDB" id="A0A2N9EN35"/>
<dbReference type="EMBL" id="OIVN01000204">
    <property type="protein sequence ID" value="SPC76205.1"/>
    <property type="molecule type" value="Genomic_DNA"/>
</dbReference>
<evidence type="ECO:0000313" key="3">
    <source>
        <dbReference type="EMBL" id="SPC76205.1"/>
    </source>
</evidence>
<dbReference type="SMART" id="SM00256">
    <property type="entry name" value="FBOX"/>
    <property type="match status" value="1"/>
</dbReference>
<dbReference type="SUPFAM" id="SSF81383">
    <property type="entry name" value="F-box domain"/>
    <property type="match status" value="1"/>
</dbReference>
<evidence type="ECO:0008006" key="4">
    <source>
        <dbReference type="Google" id="ProtNLM"/>
    </source>
</evidence>
<sequence length="532" mass="58243">MREAEAEAEASSSSRTKSDVKIKTQRTEFTLINDDALHNILARLPASSFASAACVSKSWNQVCNRILSRPKLASALSLNPSTPIAVEEVLDKVLREPIRPHFVIATIGNGFGLIEAYQLITKRLGSSTPFIISIANGIIGRDALNNEFREVKWGDFGGVSEDEVGGYIEEHGIVLTVGFVPGLKVDAIPLLSTVKERQVPLIDKFVKDVKDYTASVSVCTSPVGIIMFGGGLVDMNPFIDSLDHALPRETVIVGDERGCFLYRSGNETRNVCGSKKYSSVAVGIGDIQFHVALSNGVSAVGPIYKAASVRVNKHDHNTWLTARREGDRDILDGEIILDDINDELENDIESPDLYIGVTKRRKCRIESKEKRWITSLVFHGVIDLAINRGDEEYLYVSGVNIKTGDYFQFYHSDPNIALSSCSDASVNLKNLKLDGSDTRTVAVSIKKEVFGGFIFSCCGRGESFFGRRNVDSSPFTENFPGVPLAGLFCGGEIGRCSSSLIEESNKERFAPCCHVFSTVYLVMSYTSACPDF</sequence>
<evidence type="ECO:0000259" key="1">
    <source>
        <dbReference type="SMART" id="SM00256"/>
    </source>
</evidence>
<gene>
    <name evidence="3" type="ORF">FSB_LOCUS4087</name>
</gene>
<dbReference type="Pfam" id="PF10442">
    <property type="entry name" value="FIST_C"/>
    <property type="match status" value="1"/>
</dbReference>
<reference evidence="3" key="1">
    <citation type="submission" date="2018-02" db="EMBL/GenBank/DDBJ databases">
        <authorList>
            <person name="Cohen D.B."/>
            <person name="Kent A.D."/>
        </authorList>
    </citation>
    <scope>NUCLEOTIDE SEQUENCE</scope>
</reference>
<dbReference type="InterPro" id="IPR001810">
    <property type="entry name" value="F-box_dom"/>
</dbReference>